<dbReference type="AlphaFoldDB" id="A0A1R3J996"/>
<evidence type="ECO:0000313" key="5">
    <source>
        <dbReference type="Proteomes" id="UP000187203"/>
    </source>
</evidence>
<accession>A0A1R3J996</accession>
<dbReference type="Proteomes" id="UP000187203">
    <property type="component" value="Unassembled WGS sequence"/>
</dbReference>
<dbReference type="GO" id="GO:0030127">
    <property type="term" value="C:COPII vesicle coat"/>
    <property type="evidence" value="ECO:0007669"/>
    <property type="project" value="TreeGrafter"/>
</dbReference>
<evidence type="ECO:0000256" key="2">
    <source>
        <dbReference type="ARBA" id="ARBA00022574"/>
    </source>
</evidence>
<dbReference type="EMBL" id="AWUE01016457">
    <property type="protein sequence ID" value="OMO91413.1"/>
    <property type="molecule type" value="Genomic_DNA"/>
</dbReference>
<dbReference type="PANTHER" id="PTHR13923">
    <property type="entry name" value="SEC31-RELATED PROTEIN"/>
    <property type="match status" value="1"/>
</dbReference>
<keyword evidence="1" id="KW-0813">Transport</keyword>
<keyword evidence="5" id="KW-1185">Reference proteome</keyword>
<reference evidence="5" key="1">
    <citation type="submission" date="2013-09" db="EMBL/GenBank/DDBJ databases">
        <title>Corchorus olitorius genome sequencing.</title>
        <authorList>
            <person name="Alam M."/>
            <person name="Haque M.S."/>
            <person name="Islam M.S."/>
            <person name="Emdad E.M."/>
            <person name="Islam M.M."/>
            <person name="Ahmed B."/>
            <person name="Halim A."/>
            <person name="Hossen Q.M.M."/>
            <person name="Hossain M.Z."/>
            <person name="Ahmed R."/>
            <person name="Khan M.M."/>
            <person name="Islam R."/>
            <person name="Rashid M.M."/>
            <person name="Khan S.A."/>
            <person name="Rahman M.S."/>
            <person name="Alam M."/>
            <person name="Yahiya A.S."/>
            <person name="Khan M.S."/>
            <person name="Azam M.S."/>
            <person name="Haque T."/>
            <person name="Lashkar M.Z.H."/>
            <person name="Akhand A.I."/>
            <person name="Morshed G."/>
            <person name="Roy S."/>
            <person name="Uddin K.S."/>
            <person name="Rabeya T."/>
            <person name="Hossain A.S."/>
            <person name="Chowdhury A."/>
            <person name="Snigdha A.R."/>
            <person name="Mortoza M.S."/>
            <person name="Matin S.A."/>
            <person name="Hoque S.M.E."/>
            <person name="Islam M.K."/>
            <person name="Roy D.K."/>
            <person name="Haider R."/>
            <person name="Moosa M.M."/>
            <person name="Elias S.M."/>
            <person name="Hasan A.M."/>
            <person name="Jahan S."/>
            <person name="Shafiuddin M."/>
            <person name="Mahmood N."/>
            <person name="Shommy N.S."/>
        </authorList>
    </citation>
    <scope>NUCLEOTIDE SEQUENCE [LARGE SCALE GENOMIC DNA]</scope>
    <source>
        <strain evidence="5">cv. O-4</strain>
    </source>
</reference>
<name>A0A1R3J996_9ROSI</name>
<dbReference type="InterPro" id="IPR040251">
    <property type="entry name" value="SEC31-like"/>
</dbReference>
<dbReference type="OrthoDB" id="992562at2759"/>
<sequence length="274" mass="30554">MAHRSASVALAPEAPYAAAGTMAGPVDLSFNSSADLEIFKLEFRNDDRELPVVGDCFKSERFNRLPWASRADDGKICIWDLAAPALPCHFLPLKGSGSAAQVVWDSKKQKPWYPDVATQHVASDEDGSPALSLWDMQNIMSLVEEFVGHTKGISDYIYKECRSEILFSNLLRDLLKLVFWFSNKLKRHELESFYRSDFKEGLSGIQTFSDALNSSLLHFVTMGRRRLLHTLVASSLWHHQVAANTLGSFTLLIVFVLRGLIVANAAKELGIPNI</sequence>
<gene>
    <name evidence="4" type="ORF">COLO4_18389</name>
</gene>
<evidence type="ECO:0000256" key="1">
    <source>
        <dbReference type="ARBA" id="ARBA00022448"/>
    </source>
</evidence>
<evidence type="ECO:0000256" key="3">
    <source>
        <dbReference type="ARBA" id="ARBA00022737"/>
    </source>
</evidence>
<comment type="caution">
    <text evidence="4">The sequence shown here is derived from an EMBL/GenBank/DDBJ whole genome shotgun (WGS) entry which is preliminary data.</text>
</comment>
<dbReference type="GO" id="GO:0070971">
    <property type="term" value="C:endoplasmic reticulum exit site"/>
    <property type="evidence" value="ECO:0007669"/>
    <property type="project" value="TreeGrafter"/>
</dbReference>
<dbReference type="GO" id="GO:0007029">
    <property type="term" value="P:endoplasmic reticulum organization"/>
    <property type="evidence" value="ECO:0007669"/>
    <property type="project" value="TreeGrafter"/>
</dbReference>
<dbReference type="GO" id="GO:0090110">
    <property type="term" value="P:COPII-coated vesicle cargo loading"/>
    <property type="evidence" value="ECO:0007669"/>
    <property type="project" value="TreeGrafter"/>
</dbReference>
<dbReference type="PANTHER" id="PTHR13923:SF11">
    <property type="entry name" value="SECRETORY 31, ISOFORM D"/>
    <property type="match status" value="1"/>
</dbReference>
<keyword evidence="2" id="KW-0853">WD repeat</keyword>
<dbReference type="InterPro" id="IPR015943">
    <property type="entry name" value="WD40/YVTN_repeat-like_dom_sf"/>
</dbReference>
<evidence type="ECO:0000313" key="4">
    <source>
        <dbReference type="EMBL" id="OMO91413.1"/>
    </source>
</evidence>
<keyword evidence="3" id="KW-0677">Repeat</keyword>
<proteinExistence type="predicted"/>
<organism evidence="4 5">
    <name type="scientific">Corchorus olitorius</name>
    <dbReference type="NCBI Taxonomy" id="93759"/>
    <lineage>
        <taxon>Eukaryota</taxon>
        <taxon>Viridiplantae</taxon>
        <taxon>Streptophyta</taxon>
        <taxon>Embryophyta</taxon>
        <taxon>Tracheophyta</taxon>
        <taxon>Spermatophyta</taxon>
        <taxon>Magnoliopsida</taxon>
        <taxon>eudicotyledons</taxon>
        <taxon>Gunneridae</taxon>
        <taxon>Pentapetalae</taxon>
        <taxon>rosids</taxon>
        <taxon>malvids</taxon>
        <taxon>Malvales</taxon>
        <taxon>Malvaceae</taxon>
        <taxon>Grewioideae</taxon>
        <taxon>Apeibeae</taxon>
        <taxon>Corchorus</taxon>
    </lineage>
</organism>
<dbReference type="STRING" id="93759.A0A1R3J996"/>
<dbReference type="GO" id="GO:0005198">
    <property type="term" value="F:structural molecule activity"/>
    <property type="evidence" value="ECO:0007669"/>
    <property type="project" value="TreeGrafter"/>
</dbReference>
<protein>
    <submittedName>
        <fullName evidence="4">Uncharacterized protein</fullName>
    </submittedName>
</protein>
<dbReference type="Gene3D" id="2.130.10.10">
    <property type="entry name" value="YVTN repeat-like/Quinoprotein amine dehydrogenase"/>
    <property type="match status" value="1"/>
</dbReference>